<accession>A0A250L1X1</accession>
<dbReference type="GO" id="GO:0005886">
    <property type="term" value="C:plasma membrane"/>
    <property type="evidence" value="ECO:0007669"/>
    <property type="project" value="UniProtKB-SubCell"/>
</dbReference>
<keyword evidence="7" id="KW-1015">Disulfide bond</keyword>
<feature type="transmembrane region" description="Helical" evidence="9">
    <location>
        <begin position="395"/>
        <end position="415"/>
    </location>
</feature>
<dbReference type="GO" id="GO:0017038">
    <property type="term" value="P:protein import"/>
    <property type="evidence" value="ECO:0007669"/>
    <property type="project" value="TreeGrafter"/>
</dbReference>
<keyword evidence="6 9" id="KW-0472">Membrane</keyword>
<keyword evidence="4" id="KW-0732">Signal</keyword>
<dbReference type="PANTHER" id="PTHR30625">
    <property type="entry name" value="PROTEIN TOLQ"/>
    <property type="match status" value="1"/>
</dbReference>
<reference evidence="11" key="1">
    <citation type="journal article" date="2016" name="Biosci. Biotechnol. Biochem.">
        <title>Bioconversion of AHX to AOH by resting cells of Burkholderia contaminans CH-1.</title>
        <authorList>
            <person name="Choi J.H."/>
            <person name="Kikuchi A."/>
            <person name="Pumkaeo P."/>
            <person name="Hirai H."/>
            <person name="Tokuyama S."/>
            <person name="Kawagishi H."/>
        </authorList>
    </citation>
    <scope>NUCLEOTIDE SEQUENCE</scope>
    <source>
        <strain evidence="11">CH-1</strain>
    </source>
</reference>
<dbReference type="InterPro" id="IPR006558">
    <property type="entry name" value="LamG-like"/>
</dbReference>
<dbReference type="InterPro" id="IPR002898">
    <property type="entry name" value="MotA_ExbB_proton_chnl"/>
</dbReference>
<evidence type="ECO:0000256" key="8">
    <source>
        <dbReference type="RuleBase" id="RU004057"/>
    </source>
</evidence>
<evidence type="ECO:0000256" key="6">
    <source>
        <dbReference type="ARBA" id="ARBA00023136"/>
    </source>
</evidence>
<name>A0A250L1X1_9BURK</name>
<keyword evidence="8" id="KW-0813">Transport</keyword>
<organism evidence="11">
    <name type="scientific">Burkholderia contaminans</name>
    <dbReference type="NCBI Taxonomy" id="488447"/>
    <lineage>
        <taxon>Bacteria</taxon>
        <taxon>Pseudomonadati</taxon>
        <taxon>Pseudomonadota</taxon>
        <taxon>Betaproteobacteria</taxon>
        <taxon>Burkholderiales</taxon>
        <taxon>Burkholderiaceae</taxon>
        <taxon>Burkholderia</taxon>
        <taxon>Burkholderia cepacia complex</taxon>
    </lineage>
</organism>
<dbReference type="Gene3D" id="2.60.120.200">
    <property type="match status" value="1"/>
</dbReference>
<dbReference type="AlphaFoldDB" id="A0A250L1X1"/>
<keyword evidence="5 9" id="KW-1133">Transmembrane helix</keyword>
<dbReference type="InterPro" id="IPR013320">
    <property type="entry name" value="ConA-like_dom_sf"/>
</dbReference>
<dbReference type="SUPFAM" id="SSF49899">
    <property type="entry name" value="Concanavalin A-like lectins/glucanases"/>
    <property type="match status" value="1"/>
</dbReference>
<feature type="domain" description="LamG-like jellyroll fold" evidence="10">
    <location>
        <begin position="222"/>
        <end position="352"/>
    </location>
</feature>
<comment type="similarity">
    <text evidence="8">Belongs to the exbB/tolQ family.</text>
</comment>
<keyword evidence="2" id="KW-1003">Cell membrane</keyword>
<feature type="transmembrane region" description="Helical" evidence="9">
    <location>
        <begin position="513"/>
        <end position="546"/>
    </location>
</feature>
<evidence type="ECO:0000256" key="3">
    <source>
        <dbReference type="ARBA" id="ARBA00022692"/>
    </source>
</evidence>
<evidence type="ECO:0000256" key="1">
    <source>
        <dbReference type="ARBA" id="ARBA00004651"/>
    </source>
</evidence>
<dbReference type="Pfam" id="PF01618">
    <property type="entry name" value="MotA_ExbB"/>
    <property type="match status" value="1"/>
</dbReference>
<evidence type="ECO:0000256" key="9">
    <source>
        <dbReference type="SAM" id="Phobius"/>
    </source>
</evidence>
<dbReference type="InterPro" id="IPR018765">
    <property type="entry name" value="DUF2341"/>
</dbReference>
<dbReference type="Pfam" id="PF10102">
    <property type="entry name" value="DUF2341"/>
    <property type="match status" value="1"/>
</dbReference>
<dbReference type="SMART" id="SM00560">
    <property type="entry name" value="LamGL"/>
    <property type="match status" value="1"/>
</dbReference>
<dbReference type="Pfam" id="PF13385">
    <property type="entry name" value="Laminin_G_3"/>
    <property type="match status" value="1"/>
</dbReference>
<gene>
    <name evidence="11" type="primary">exbB2</name>
    <name evidence="11" type="ORF">BCCH1_10750</name>
</gene>
<keyword evidence="8" id="KW-0653">Protein transport</keyword>
<dbReference type="EMBL" id="AP018357">
    <property type="protein sequence ID" value="BBA38655.1"/>
    <property type="molecule type" value="Genomic_DNA"/>
</dbReference>
<dbReference type="InterPro" id="IPR050790">
    <property type="entry name" value="ExbB/TolQ_transport"/>
</dbReference>
<evidence type="ECO:0000256" key="7">
    <source>
        <dbReference type="ARBA" id="ARBA00023157"/>
    </source>
</evidence>
<evidence type="ECO:0000256" key="2">
    <source>
        <dbReference type="ARBA" id="ARBA00022475"/>
    </source>
</evidence>
<proteinExistence type="inferred from homology"/>
<protein>
    <submittedName>
        <fullName evidence="11">Transporter ExbB</fullName>
    </submittedName>
</protein>
<feature type="transmembrane region" description="Helical" evidence="9">
    <location>
        <begin position="23"/>
        <end position="43"/>
    </location>
</feature>
<evidence type="ECO:0000256" key="5">
    <source>
        <dbReference type="ARBA" id="ARBA00022989"/>
    </source>
</evidence>
<reference evidence="11" key="2">
    <citation type="journal article" date="2017" name="Genome Announc.">
        <title>High-Quality Draft Genome Sequence of Burkholderia contaminans CH-1, a Gram-Negative Bacterium That Metabolizes 2-Azahypoxanthine, a Plant Growth-Regulating Compound.</title>
        <authorList>
            <person name="Choi J.-H."/>
            <person name="Sugiura H."/>
            <person name="Moriuchi R."/>
            <person name="Kawagishi H."/>
            <person name="Dohra H."/>
        </authorList>
    </citation>
    <scope>NUCLEOTIDE SEQUENCE</scope>
    <source>
        <strain evidence="11">CH-1</strain>
    </source>
</reference>
<evidence type="ECO:0000313" key="11">
    <source>
        <dbReference type="EMBL" id="BBA38655.1"/>
    </source>
</evidence>
<dbReference type="PANTHER" id="PTHR30625:SF3">
    <property type="entry name" value="TOL-PAL SYSTEM PROTEIN TOLQ"/>
    <property type="match status" value="1"/>
</dbReference>
<keyword evidence="3 9" id="KW-0812">Transmembrane</keyword>
<sequence>MIVPGRCDERGARTFGEWIVKRVLFFLLAVMLGVLPGIANAWWQNDWSYRKAITIDASAKGANLAESAGRVPLLIRLHSGNFQFDGLADNGADIRFVAADDKTPLNYHVEQYDPVLGVALIWVDIPKMPAGAAESIWMYYGNKKAPDGSKPAETFDADYTLVYHFNGAAGAPPKDLTAYGNHAQNASFKTVEDGIVGKGARFDGSGSLTLPASPSLNVPAGGSFTFSAWVKPSALAPNTLLYSRRDGANALLIGLDNGVPFAEVAGGAAPVRTPAASPVAANQWTYLAVTADGKNLTVYVNGKQAAQVAATLPALNSAATVGADATGAPAGFAGYAGALDELRLSKIARSPATIAVDALAQGSESKLVAYGADEKQSGFGFGYFGVIVQSVTVDAWVVITILLGMALVSWIVMWTKARYVGTVDKANQYFVQRFREVAGRHLVGLAHVDEASADGRRLYQSSLYRLYKAGVHEIHSRVDSNGRTVITSESIEAIRASMDATLVRENQRLSKSMVLLTIAISGGPFLGLLGTVVGVMITFAAIAAAGDVNVNAIAPGIAAALLATVTGLFVAIPALFGYNYLLIRNKNVTANMQVFVDEFVTRLAEAHRAPDHAVLAD</sequence>
<evidence type="ECO:0000259" key="10">
    <source>
        <dbReference type="SMART" id="SM00560"/>
    </source>
</evidence>
<evidence type="ECO:0000256" key="4">
    <source>
        <dbReference type="ARBA" id="ARBA00022729"/>
    </source>
</evidence>
<feature type="transmembrane region" description="Helical" evidence="9">
    <location>
        <begin position="552"/>
        <end position="576"/>
    </location>
</feature>
<comment type="subcellular location">
    <subcellularLocation>
        <location evidence="1">Cell membrane</location>
        <topology evidence="1">Multi-pass membrane protein</topology>
    </subcellularLocation>
    <subcellularLocation>
        <location evidence="8">Membrane</location>
        <topology evidence="8">Multi-pass membrane protein</topology>
    </subcellularLocation>
</comment>